<evidence type="ECO:0000313" key="2">
    <source>
        <dbReference type="Proteomes" id="UP000473905"/>
    </source>
</evidence>
<evidence type="ECO:0000313" key="1">
    <source>
        <dbReference type="EMBL" id="KAA4091720.1"/>
    </source>
</evidence>
<dbReference type="RefSeq" id="WP_004320020.1">
    <property type="nucleotide sequence ID" value="NZ_JAHYOK010000038.1"/>
</dbReference>
<accession>A0A5M5EAY6</accession>
<proteinExistence type="predicted"/>
<name>A0A5M5EAY6_BACOV</name>
<comment type="caution">
    <text evidence="1">The sequence shown here is derived from an EMBL/GenBank/DDBJ whole genome shotgun (WGS) entry which is preliminary data.</text>
</comment>
<keyword evidence="2" id="KW-1185">Reference proteome</keyword>
<protein>
    <submittedName>
        <fullName evidence="1">Uncharacterized protein</fullName>
    </submittedName>
</protein>
<dbReference type="EMBL" id="VWKB01000036">
    <property type="protein sequence ID" value="KAA4091720.1"/>
    <property type="molecule type" value="Genomic_DNA"/>
</dbReference>
<dbReference type="AlphaFoldDB" id="A0A5M5EAY6"/>
<sequence length="70" mass="8545">MRKKSNKKQKSMEFLFGKENAKKSMYQTVYETHHEIVRECEYCDKPLNRSEVNNFGSLCERCYMEEYYGR</sequence>
<gene>
    <name evidence="1" type="ORF">F3D66_22740</name>
</gene>
<dbReference type="Proteomes" id="UP000473905">
    <property type="component" value="Unassembled WGS sequence"/>
</dbReference>
<reference evidence="1 2" key="1">
    <citation type="journal article" date="2019" name="Nat. Med.">
        <title>A library of human gut bacterial isolates paired with longitudinal multiomics data enables mechanistic microbiome research.</title>
        <authorList>
            <person name="Poyet M."/>
            <person name="Groussin M."/>
            <person name="Gibbons S.M."/>
            <person name="Avila-Pacheco J."/>
            <person name="Jiang X."/>
            <person name="Kearney S.M."/>
            <person name="Perrotta A.R."/>
            <person name="Berdy B."/>
            <person name="Zhao S."/>
            <person name="Lieberman T.D."/>
            <person name="Swanson P.K."/>
            <person name="Smith M."/>
            <person name="Roesemann S."/>
            <person name="Alexander J.E."/>
            <person name="Rich S.A."/>
            <person name="Livny J."/>
            <person name="Vlamakis H."/>
            <person name="Clish C."/>
            <person name="Bullock K."/>
            <person name="Deik A."/>
            <person name="Scott J."/>
            <person name="Pierce K.A."/>
            <person name="Xavier R.J."/>
            <person name="Alm E.J."/>
        </authorList>
    </citation>
    <scope>NUCLEOTIDE SEQUENCE [LARGE SCALE GENOMIC DNA]</scope>
    <source>
        <strain evidence="1 2">BIOML-A134</strain>
    </source>
</reference>
<organism evidence="1 2">
    <name type="scientific">Bacteroides ovatus</name>
    <dbReference type="NCBI Taxonomy" id="28116"/>
    <lineage>
        <taxon>Bacteria</taxon>
        <taxon>Pseudomonadati</taxon>
        <taxon>Bacteroidota</taxon>
        <taxon>Bacteroidia</taxon>
        <taxon>Bacteroidales</taxon>
        <taxon>Bacteroidaceae</taxon>
        <taxon>Bacteroides</taxon>
    </lineage>
</organism>